<dbReference type="KEGG" id="cim:CIMG_12953"/>
<organism evidence="1 2">
    <name type="scientific">Coccidioides immitis (strain RS)</name>
    <name type="common">Valley fever fungus</name>
    <dbReference type="NCBI Taxonomy" id="246410"/>
    <lineage>
        <taxon>Eukaryota</taxon>
        <taxon>Fungi</taxon>
        <taxon>Dikarya</taxon>
        <taxon>Ascomycota</taxon>
        <taxon>Pezizomycotina</taxon>
        <taxon>Eurotiomycetes</taxon>
        <taxon>Eurotiomycetidae</taxon>
        <taxon>Onygenales</taxon>
        <taxon>Onygenaceae</taxon>
        <taxon>Coccidioides</taxon>
    </lineage>
</organism>
<keyword evidence="2" id="KW-1185">Reference proteome</keyword>
<reference evidence="2" key="2">
    <citation type="journal article" date="2010" name="Genome Res.">
        <title>Population genomic sequencing of Coccidioides fungi reveals recent hybridization and transposon control.</title>
        <authorList>
            <person name="Neafsey D.E."/>
            <person name="Barker B.M."/>
            <person name="Sharpton T.J."/>
            <person name="Stajich J.E."/>
            <person name="Park D.J."/>
            <person name="Whiston E."/>
            <person name="Hung C.-Y."/>
            <person name="McMahan C."/>
            <person name="White J."/>
            <person name="Sykes S."/>
            <person name="Heiman D."/>
            <person name="Young S."/>
            <person name="Zeng Q."/>
            <person name="Abouelleil A."/>
            <person name="Aftuck L."/>
            <person name="Bessette D."/>
            <person name="Brown A."/>
            <person name="FitzGerald M."/>
            <person name="Lui A."/>
            <person name="Macdonald J.P."/>
            <person name="Priest M."/>
            <person name="Orbach M.J."/>
            <person name="Galgiani J.N."/>
            <person name="Kirkland T.N."/>
            <person name="Cole G.T."/>
            <person name="Birren B.W."/>
            <person name="Henn M.R."/>
            <person name="Taylor J.W."/>
            <person name="Rounsley S.D."/>
        </authorList>
    </citation>
    <scope>GENOME REANNOTATION</scope>
    <source>
        <strain evidence="2">RS</strain>
    </source>
</reference>
<protein>
    <submittedName>
        <fullName evidence="1">Uncharacterized protein</fullName>
    </submittedName>
</protein>
<dbReference type="EMBL" id="GG704912">
    <property type="protein sequence ID" value="EAS28532.3"/>
    <property type="molecule type" value="Genomic_DNA"/>
</dbReference>
<dbReference type="Proteomes" id="UP000001261">
    <property type="component" value="Unassembled WGS sequence"/>
</dbReference>
<dbReference type="VEuPathDB" id="FungiDB:CIMG_12953"/>
<dbReference type="GeneID" id="24164580"/>
<dbReference type="InParanoid" id="J3K317"/>
<gene>
    <name evidence="1" type="ORF">CIMG_12953</name>
</gene>
<sequence>MGLNTDSHKCICHFLDNKKENQTNRSASSILQNNIMQEAINLTKNSDINILFEKNSDIRVRSTATPENTVNISSSAQPPASKHVIWHDAKQYYLIRSLNAVNKAVLFIAEQLWRYNDRHNVSNISSTSSNKSNKTEARRLHNIASFAQKHFMKKTYNIMMGKLSGLTAEE</sequence>
<dbReference type="AlphaFoldDB" id="J3K317"/>
<evidence type="ECO:0000313" key="2">
    <source>
        <dbReference type="Proteomes" id="UP000001261"/>
    </source>
</evidence>
<name>J3K317_COCIM</name>
<proteinExistence type="predicted"/>
<accession>J3K317</accession>
<evidence type="ECO:0000313" key="1">
    <source>
        <dbReference type="EMBL" id="EAS28532.3"/>
    </source>
</evidence>
<reference evidence="2" key="1">
    <citation type="journal article" date="2009" name="Genome Res.">
        <title>Comparative genomic analyses of the human fungal pathogens Coccidioides and their relatives.</title>
        <authorList>
            <person name="Sharpton T.J."/>
            <person name="Stajich J.E."/>
            <person name="Rounsley S.D."/>
            <person name="Gardner M.J."/>
            <person name="Wortman J.R."/>
            <person name="Jordar V.S."/>
            <person name="Maiti R."/>
            <person name="Kodira C.D."/>
            <person name="Neafsey D.E."/>
            <person name="Zeng Q."/>
            <person name="Hung C.-Y."/>
            <person name="McMahan C."/>
            <person name="Muszewska A."/>
            <person name="Grynberg M."/>
            <person name="Mandel M.A."/>
            <person name="Kellner E.M."/>
            <person name="Barker B.M."/>
            <person name="Galgiani J.N."/>
            <person name="Orbach M.J."/>
            <person name="Kirkland T.N."/>
            <person name="Cole G.T."/>
            <person name="Henn M.R."/>
            <person name="Birren B.W."/>
            <person name="Taylor J.W."/>
        </authorList>
    </citation>
    <scope>NUCLEOTIDE SEQUENCE [LARGE SCALE GENOMIC DNA]</scope>
    <source>
        <strain evidence="2">RS</strain>
    </source>
</reference>
<dbReference type="RefSeq" id="XP_001240115.2">
    <property type="nucleotide sequence ID" value="XM_001240114.2"/>
</dbReference>